<dbReference type="SUPFAM" id="SSF51004">
    <property type="entry name" value="C-terminal (heme d1) domain of cytochrome cd1-nitrite reductase"/>
    <property type="match status" value="1"/>
</dbReference>
<dbReference type="KEGG" id="kol:Kole_1353"/>
<keyword evidence="2" id="KW-1185">Reference proteome</keyword>
<dbReference type="EMBL" id="CP001634">
    <property type="protein sequence ID" value="ACR80047.1"/>
    <property type="molecule type" value="Genomic_DNA"/>
</dbReference>
<dbReference type="eggNOG" id="COG3391">
    <property type="taxonomic scope" value="Bacteria"/>
</dbReference>
<name>C5CDN5_KOSOT</name>
<gene>
    <name evidence="1" type="ordered locus">Kole_1353</name>
</gene>
<dbReference type="Proteomes" id="UP000002382">
    <property type="component" value="Chromosome"/>
</dbReference>
<proteinExistence type="predicted"/>
<dbReference type="Gene3D" id="2.130.10.10">
    <property type="entry name" value="YVTN repeat-like/Quinoprotein amine dehydrogenase"/>
    <property type="match status" value="1"/>
</dbReference>
<reference evidence="1 2" key="1">
    <citation type="submission" date="2009-06" db="EMBL/GenBank/DDBJ databases">
        <title>Complete sequence of Thermotogales bacterium TBF 19.5.1.</title>
        <authorList>
            <consortium name="US DOE Joint Genome Institute"/>
            <person name="Lucas S."/>
            <person name="Copeland A."/>
            <person name="Lapidus A."/>
            <person name="Glavina del Rio T."/>
            <person name="Tice H."/>
            <person name="Bruce D."/>
            <person name="Goodwin L."/>
            <person name="Pitluck S."/>
            <person name="Chertkov O."/>
            <person name="Brettin T."/>
            <person name="Detter J.C."/>
            <person name="Han C."/>
            <person name="Schmutz J."/>
            <person name="Larimer F."/>
            <person name="Land M."/>
            <person name="Hauser L."/>
            <person name="Kyrpides N."/>
            <person name="Ovchinnikova G."/>
            <person name="Noll K."/>
        </authorList>
    </citation>
    <scope>NUCLEOTIDE SEQUENCE [LARGE SCALE GENOMIC DNA]</scope>
    <source>
        <strain evidence="2">ATCC BAA-1733 / DSM 21960 / TBF 19.5.1</strain>
    </source>
</reference>
<dbReference type="AlphaFoldDB" id="C5CDN5"/>
<reference evidence="1 2" key="2">
    <citation type="journal article" date="2011" name="J. Bacteriol.">
        <title>Genome Sequence of Kosmotoga olearia Strain TBF 19.5.1, a Thermophilic Bacterium with a Wide Growth Temperature Range, Isolated from the Troll B Oil Platform in the North Sea.</title>
        <authorList>
            <person name="Swithers K.S."/>
            <person name="Dipippo J.L."/>
            <person name="Bruce D.C."/>
            <person name="Detter C."/>
            <person name="Tapia R."/>
            <person name="Han S."/>
            <person name="Goodwin L.A."/>
            <person name="Han J."/>
            <person name="Woyke T."/>
            <person name="Pitluck S."/>
            <person name="Pennacchio L."/>
            <person name="Nolan M."/>
            <person name="Mikhailova N."/>
            <person name="Land M.L."/>
            <person name="Nesbo C.L."/>
            <person name="Gogarten J.P."/>
            <person name="Noll K.M."/>
        </authorList>
    </citation>
    <scope>NUCLEOTIDE SEQUENCE [LARGE SCALE GENOMIC DNA]</scope>
    <source>
        <strain evidence="2">ATCC BAA-1733 / DSM 21960 / TBF 19.5.1</strain>
    </source>
</reference>
<evidence type="ECO:0000313" key="2">
    <source>
        <dbReference type="Proteomes" id="UP000002382"/>
    </source>
</evidence>
<evidence type="ECO:0008006" key="3">
    <source>
        <dbReference type="Google" id="ProtNLM"/>
    </source>
</evidence>
<dbReference type="STRING" id="521045.Kole_1353"/>
<accession>C5CDN5</accession>
<dbReference type="OrthoDB" id="43818at2"/>
<dbReference type="InterPro" id="IPR015943">
    <property type="entry name" value="WD40/YVTN_repeat-like_dom_sf"/>
</dbReference>
<dbReference type="RefSeq" id="WP_015868696.1">
    <property type="nucleotide sequence ID" value="NC_012785.1"/>
</dbReference>
<protein>
    <recommendedName>
        <fullName evidence="3">40-residue YVTN family beta-propeller repeat protein</fullName>
    </recommendedName>
</protein>
<organism evidence="1 2">
    <name type="scientific">Kosmotoga olearia (strain ATCC BAA-1733 / DSM 21960 / TBF 19.5.1)</name>
    <dbReference type="NCBI Taxonomy" id="521045"/>
    <lineage>
        <taxon>Bacteria</taxon>
        <taxon>Thermotogati</taxon>
        <taxon>Thermotogota</taxon>
        <taxon>Thermotogae</taxon>
        <taxon>Kosmotogales</taxon>
        <taxon>Kosmotogaceae</taxon>
        <taxon>Kosmotoga</taxon>
    </lineage>
</organism>
<dbReference type="InterPro" id="IPR011048">
    <property type="entry name" value="Haem_d1_sf"/>
</dbReference>
<sequence>MRKSIFVLFAFLLMLSPIILGLKVTQRYPIGTAPMKLLEVENRTGKYFLVLVKGDSEILVLNEKFEPIRYIDDLKRDKIQDIIYHNKSLYCFGFHSGRIIIIDISGKPGEWKIKQRISTGERLITGVFLENTLGVLSYDNKFLMVDIKKGKTVKTLKLPVTALSMVAKDKYFFVSLFYNYNLLTNEYDTEHGLYVIDKKGQLVKTLKLGKRPSYMFIVNDYLGVVNYLSSTVDIISTKTFRKIKTFNVGKYPNFPVISGDIVWISSTGEDRIYQLNIKKLTMESYPVEGRGPIKCVRINDNLFVLNAISGELELKNLNGSTIQSLDLKGYPIDLIFNDSQVAILLFEDFKFNSTNGSLVVINF</sequence>
<evidence type="ECO:0000313" key="1">
    <source>
        <dbReference type="EMBL" id="ACR80047.1"/>
    </source>
</evidence>
<dbReference type="HOGENOM" id="CLU_758229_0_0_0"/>